<dbReference type="EMBL" id="LAZR01048138">
    <property type="protein sequence ID" value="KKK92608.1"/>
    <property type="molecule type" value="Genomic_DNA"/>
</dbReference>
<protein>
    <submittedName>
        <fullName evidence="2">Uncharacterized protein</fullName>
    </submittedName>
</protein>
<proteinExistence type="predicted"/>
<evidence type="ECO:0000256" key="1">
    <source>
        <dbReference type="SAM" id="MobiDB-lite"/>
    </source>
</evidence>
<accession>A0A0F8ZFT4</accession>
<comment type="caution">
    <text evidence="2">The sequence shown here is derived from an EMBL/GenBank/DDBJ whole genome shotgun (WGS) entry which is preliminary data.</text>
</comment>
<reference evidence="2" key="1">
    <citation type="journal article" date="2015" name="Nature">
        <title>Complex archaea that bridge the gap between prokaryotes and eukaryotes.</title>
        <authorList>
            <person name="Spang A."/>
            <person name="Saw J.H."/>
            <person name="Jorgensen S.L."/>
            <person name="Zaremba-Niedzwiedzka K."/>
            <person name="Martijn J."/>
            <person name="Lind A.E."/>
            <person name="van Eijk R."/>
            <person name="Schleper C."/>
            <person name="Guy L."/>
            <person name="Ettema T.J."/>
        </authorList>
    </citation>
    <scope>NUCLEOTIDE SEQUENCE</scope>
</reference>
<dbReference type="AlphaFoldDB" id="A0A0F8ZFT4"/>
<sequence length="195" mass="21551">MSDQDQDILKLSTGVELELRTTSALLLSNAMKANMADEPRAPKAWIEDKQREEENPNDPDFIQAHQLWLAEAGIRSLKALIPTGTRIHCKPDEMVGPEDEDYADFMESMGEVAAKGVHTRYVQWVMLVATGTEDLKTLSAALMRRAGVREEDVSEAQDMFPGDEERRVDNEPSPERDGEHGDSVPADRAGAGTGD</sequence>
<gene>
    <name evidence="2" type="ORF">LCGC14_2701220</name>
</gene>
<feature type="region of interest" description="Disordered" evidence="1">
    <location>
        <begin position="147"/>
        <end position="195"/>
    </location>
</feature>
<name>A0A0F8ZFT4_9ZZZZ</name>
<feature type="compositionally biased region" description="Basic and acidic residues" evidence="1">
    <location>
        <begin position="163"/>
        <end position="182"/>
    </location>
</feature>
<organism evidence="2">
    <name type="scientific">marine sediment metagenome</name>
    <dbReference type="NCBI Taxonomy" id="412755"/>
    <lineage>
        <taxon>unclassified sequences</taxon>
        <taxon>metagenomes</taxon>
        <taxon>ecological metagenomes</taxon>
    </lineage>
</organism>
<evidence type="ECO:0000313" key="2">
    <source>
        <dbReference type="EMBL" id="KKK92608.1"/>
    </source>
</evidence>